<evidence type="ECO:0000313" key="3">
    <source>
        <dbReference type="Proteomes" id="UP000011519"/>
    </source>
</evidence>
<accession>M0A9S1</accession>
<evidence type="ECO:0000256" key="1">
    <source>
        <dbReference type="SAM" id="MobiDB-lite"/>
    </source>
</evidence>
<protein>
    <submittedName>
        <fullName evidence="2">Uncharacterized protein</fullName>
    </submittedName>
</protein>
<reference evidence="2 3" key="1">
    <citation type="journal article" date="2014" name="PLoS Genet.">
        <title>Phylogenetically driven sequencing of extremely halophilic archaea reveals strategies for static and dynamic osmo-response.</title>
        <authorList>
            <person name="Becker E.A."/>
            <person name="Seitzer P.M."/>
            <person name="Tritt A."/>
            <person name="Larsen D."/>
            <person name="Krusor M."/>
            <person name="Yao A.I."/>
            <person name="Wu D."/>
            <person name="Madern D."/>
            <person name="Eisen J.A."/>
            <person name="Darling A.E."/>
            <person name="Facciotti M.T."/>
        </authorList>
    </citation>
    <scope>NUCLEOTIDE SEQUENCE [LARGE SCALE GENOMIC DNA]</scope>
    <source>
        <strain evidence="2 3">JCM 10989</strain>
    </source>
</reference>
<gene>
    <name evidence="2" type="ORF">C483_02141</name>
</gene>
<dbReference type="SUPFAM" id="SSF52540">
    <property type="entry name" value="P-loop containing nucleoside triphosphate hydrolases"/>
    <property type="match status" value="1"/>
</dbReference>
<dbReference type="OrthoDB" id="242083at2157"/>
<dbReference type="InterPro" id="IPR027417">
    <property type="entry name" value="P-loop_NTPase"/>
</dbReference>
<dbReference type="AlphaFoldDB" id="M0A9S1"/>
<dbReference type="STRING" id="1227493.C483_02141"/>
<organism evidence="2 3">
    <name type="scientific">Natrialba hulunbeirensis JCM 10989</name>
    <dbReference type="NCBI Taxonomy" id="1227493"/>
    <lineage>
        <taxon>Archaea</taxon>
        <taxon>Methanobacteriati</taxon>
        <taxon>Methanobacteriota</taxon>
        <taxon>Stenosarchaea group</taxon>
        <taxon>Halobacteria</taxon>
        <taxon>Halobacteriales</taxon>
        <taxon>Natrialbaceae</taxon>
        <taxon>Natrialba</taxon>
    </lineage>
</organism>
<feature type="compositionally biased region" description="Acidic residues" evidence="1">
    <location>
        <begin position="541"/>
        <end position="553"/>
    </location>
</feature>
<proteinExistence type="predicted"/>
<dbReference type="EMBL" id="AOIM01000009">
    <property type="protein sequence ID" value="ELY95126.1"/>
    <property type="molecule type" value="Genomic_DNA"/>
</dbReference>
<dbReference type="RefSeq" id="WP_006651687.1">
    <property type="nucleotide sequence ID" value="NZ_AOIM01000009.1"/>
</dbReference>
<feature type="region of interest" description="Disordered" evidence="1">
    <location>
        <begin position="531"/>
        <end position="564"/>
    </location>
</feature>
<keyword evidence="3" id="KW-1185">Reference proteome</keyword>
<comment type="caution">
    <text evidence="2">The sequence shown here is derived from an EMBL/GenBank/DDBJ whole genome shotgun (WGS) entry which is preliminary data.</text>
</comment>
<sequence length="1026" mass="117924">MSNNVQRSSTTNEMDRYWDDDEVDHFITSEAYTEKKTPEQFEETHVDIDRIYADTLTPLGISGNFVTQEDVLESITASTVGGPDSDDDPDPNRIFIVRGEPGSGKSQLCEWTKYQINGFGENDDGVEDYVALHVSRSRTRMEQIINVLTEPLDVDPDVRNIQGSDPYELAEPIVGLLRGYWSNSLLTDEELSELTEKRDDETDLRNIFAENIQEYQDDLQSREENPDFKLLTRKDYRKLHLSLDIGDKLRDDKELIFPALKNQAHEYLSKNLVGDFKEQLKEYSQLYQERGIRPVLICEDLTTFSVLKEQLLDHIFELSSSHYDIVLGWTIGWEDDNIEDALNRSNAATYMEGRSEGYLTMSDEDTHEAYFLDDDVSVELTRSYLNAIKRHSDTKRESDDIANAFDGLYPFNERFIHLAYRQLNDKGSDRKTPRLLLLRVVKHCLKSTLPPYEAMKSNPFVDTPTFEVDMKYDQIYQDVSRWYGAPVEDGVGVKRGIFEAFGIKIPDSDEALVKGEYVIFDKGKGSAVLDKIQNPPTPEYEVMESDEGDDEKQEDSGIAGEGEEEEVIDVIDKPELSEEERKRQREVQEFQDWITNGEGYDSSDTLHRGAVETLERWHEPTRLGNPNASTRYVSSIYYAGGDHIPVSIQGDQQRQANVDVELEWGAEHEDLYTPMLEYGLFGMFDATDTNFDQLRAWADTNVAQFKREMRKEIEDNLKGLTIEKMLVLGQLFLINAAKGTKIEQDGISTELIFEEYNLDQPYGKPIVDEFERDSAFWEAFTNLAKSSSDISDLIEGFFLLKSNVVDYDRLAEARREVAADFDAHVDDAMMIDAGEIPDAYKVGSTRKQANTKVSTLFSRISDYATELQRLTPEEDGSHIQEDLEPVERWYDSSHTVDDLVEWFETLYNCAGTMNVTTKSSYEDAYEILTESPEEVNLMSFREDVEGFRNMDDATGTTLIARLHDFARSRHEQSAWEIYEVLDSLIDELQDQDHSTGVDLEHRIQQINEYTEYEQKRQEVIEVTEDL</sequence>
<evidence type="ECO:0000313" key="2">
    <source>
        <dbReference type="EMBL" id="ELY95126.1"/>
    </source>
</evidence>
<dbReference type="Proteomes" id="UP000011519">
    <property type="component" value="Unassembled WGS sequence"/>
</dbReference>
<name>M0A9S1_9EURY</name>
<dbReference type="PATRIC" id="fig|1227493.4.peg.410"/>